<protein>
    <submittedName>
        <fullName evidence="1">Uncharacterized protein</fullName>
    </submittedName>
</protein>
<proteinExistence type="predicted"/>
<accession>A0A0A8ZM67</accession>
<dbReference type="EMBL" id="GBRH01257999">
    <property type="protein sequence ID" value="JAD39896.1"/>
    <property type="molecule type" value="Transcribed_RNA"/>
</dbReference>
<name>A0A0A8ZM67_ARUDO</name>
<sequence length="56" mass="6319">MMPRAQGVVRSKSIPHLSTCGGLVRMEISMAWTTRLKRRTGMNCEKLSGPQQSPWM</sequence>
<reference evidence="1" key="1">
    <citation type="submission" date="2014-09" db="EMBL/GenBank/DDBJ databases">
        <authorList>
            <person name="Magalhaes I.L.F."/>
            <person name="Oliveira U."/>
            <person name="Santos F.R."/>
            <person name="Vidigal T.H.D.A."/>
            <person name="Brescovit A.D."/>
            <person name="Santos A.J."/>
        </authorList>
    </citation>
    <scope>NUCLEOTIDE SEQUENCE</scope>
    <source>
        <tissue evidence="1">Shoot tissue taken approximately 20 cm above the soil surface</tissue>
    </source>
</reference>
<dbReference type="AlphaFoldDB" id="A0A0A8ZM67"/>
<evidence type="ECO:0000313" key="1">
    <source>
        <dbReference type="EMBL" id="JAD39896.1"/>
    </source>
</evidence>
<organism evidence="1">
    <name type="scientific">Arundo donax</name>
    <name type="common">Giant reed</name>
    <name type="synonym">Donax arundinaceus</name>
    <dbReference type="NCBI Taxonomy" id="35708"/>
    <lineage>
        <taxon>Eukaryota</taxon>
        <taxon>Viridiplantae</taxon>
        <taxon>Streptophyta</taxon>
        <taxon>Embryophyta</taxon>
        <taxon>Tracheophyta</taxon>
        <taxon>Spermatophyta</taxon>
        <taxon>Magnoliopsida</taxon>
        <taxon>Liliopsida</taxon>
        <taxon>Poales</taxon>
        <taxon>Poaceae</taxon>
        <taxon>PACMAD clade</taxon>
        <taxon>Arundinoideae</taxon>
        <taxon>Arundineae</taxon>
        <taxon>Arundo</taxon>
    </lineage>
</organism>
<reference evidence="1" key="2">
    <citation type="journal article" date="2015" name="Data Brief">
        <title>Shoot transcriptome of the giant reed, Arundo donax.</title>
        <authorList>
            <person name="Barrero R.A."/>
            <person name="Guerrero F.D."/>
            <person name="Moolhuijzen P."/>
            <person name="Goolsby J.A."/>
            <person name="Tidwell J."/>
            <person name="Bellgard S.E."/>
            <person name="Bellgard M.I."/>
        </authorList>
    </citation>
    <scope>NUCLEOTIDE SEQUENCE</scope>
    <source>
        <tissue evidence="1">Shoot tissue taken approximately 20 cm above the soil surface</tissue>
    </source>
</reference>